<organism evidence="5 6">
    <name type="scientific">Megalurothrips usitatus</name>
    <name type="common">bean blossom thrips</name>
    <dbReference type="NCBI Taxonomy" id="439358"/>
    <lineage>
        <taxon>Eukaryota</taxon>
        <taxon>Metazoa</taxon>
        <taxon>Ecdysozoa</taxon>
        <taxon>Arthropoda</taxon>
        <taxon>Hexapoda</taxon>
        <taxon>Insecta</taxon>
        <taxon>Pterygota</taxon>
        <taxon>Neoptera</taxon>
        <taxon>Paraneoptera</taxon>
        <taxon>Thysanoptera</taxon>
        <taxon>Terebrantia</taxon>
        <taxon>Thripoidea</taxon>
        <taxon>Thripidae</taxon>
        <taxon>Megalurothrips</taxon>
    </lineage>
</organism>
<name>A0AAV7X5G2_9NEOP</name>
<feature type="domain" description="PUM-HD" evidence="4">
    <location>
        <begin position="124"/>
        <end position="483"/>
    </location>
</feature>
<dbReference type="PANTHER" id="PTHR13389">
    <property type="entry name" value="PUMILIO HOMOLOG 3"/>
    <property type="match status" value="1"/>
</dbReference>
<dbReference type="GO" id="GO:0003729">
    <property type="term" value="F:mRNA binding"/>
    <property type="evidence" value="ECO:0007669"/>
    <property type="project" value="TreeGrafter"/>
</dbReference>
<evidence type="ECO:0000256" key="3">
    <source>
        <dbReference type="SAM" id="MobiDB-lite"/>
    </source>
</evidence>
<dbReference type="GO" id="GO:0005730">
    <property type="term" value="C:nucleolus"/>
    <property type="evidence" value="ECO:0007669"/>
    <property type="project" value="TreeGrafter"/>
</dbReference>
<dbReference type="SUPFAM" id="SSF48371">
    <property type="entry name" value="ARM repeat"/>
    <property type="match status" value="1"/>
</dbReference>
<feature type="compositionally biased region" description="Basic and acidic residues" evidence="3">
    <location>
        <begin position="86"/>
        <end position="99"/>
    </location>
</feature>
<dbReference type="Pfam" id="PF08144">
    <property type="entry name" value="CPL"/>
    <property type="match status" value="1"/>
</dbReference>
<dbReference type="GO" id="GO:0006417">
    <property type="term" value="P:regulation of translation"/>
    <property type="evidence" value="ECO:0007669"/>
    <property type="project" value="TreeGrafter"/>
</dbReference>
<dbReference type="Proteomes" id="UP001075354">
    <property type="component" value="Chromosome 16"/>
</dbReference>
<dbReference type="InterPro" id="IPR033133">
    <property type="entry name" value="PUM-HD"/>
</dbReference>
<evidence type="ECO:0000256" key="1">
    <source>
        <dbReference type="ARBA" id="ARBA00022737"/>
    </source>
</evidence>
<dbReference type="InterPro" id="IPR040059">
    <property type="entry name" value="PUM3"/>
</dbReference>
<gene>
    <name evidence="5" type="ORF">ONE63_004909</name>
</gene>
<dbReference type="Gene3D" id="1.25.10.10">
    <property type="entry name" value="Leucine-rich Repeat Variant"/>
    <property type="match status" value="2"/>
</dbReference>
<dbReference type="InterPro" id="IPR016024">
    <property type="entry name" value="ARM-type_fold"/>
</dbReference>
<keyword evidence="2" id="KW-0694">RNA-binding</keyword>
<evidence type="ECO:0000313" key="6">
    <source>
        <dbReference type="Proteomes" id="UP001075354"/>
    </source>
</evidence>
<keyword evidence="1" id="KW-0677">Repeat</keyword>
<sequence>MSVDMEPASKKKFSKKSKSSGTFNGKSKDKAAPQETDDRKKFKSLKRPLSNDNGSETPSPKKAKVFNKPKPWLKKDKNGKPIHGKKPGETEKPDWNKMKEEKKALRIKRRTEASGADMYELSTQAKKLMEPLRDRKCSKNQQLEQIPKVYSLLKGNLSTVVYSHDMSRVVGVLLKWAHTLELSHIVQQVTAELLPEVVKMSQCNYAVFAVRAMIDYCQPKQRTAISKAFHGYVVKLLSHKFASGVVDRIYGKLKSEDQCELRKELYGASYKLVNGKITSIKVIFENLPAMKESTLKNTKGILLRLFEKGGMQYHMAHSVLADYLNHASEEDCTAVLEQAKSHTKELTGSKEGIHVIMKCLWMSTAKDRKKMLKELKDDVVALASAEHSHSLLLTVFDTVDDTQFVQKALLTPLLDKEHLPTLLVSTYGRKVLVYLCSRRDPKMFTAADIAKLAPGDTNPHSKKDSEIRSSELKSFAAPLLLQHFAENPSLWMEDNRVLLVLLPIVLAGSGETLKAALETLAQYVTKPPNSDQDGIDIRVADNAGCHMVLKKIAQHDKIFNENNEATFGEALVAELTDDHYSAWLKNNRCCFLLLTVLTNGSETVAKTLRSKIKKLSPSVWSKKDTVPLGGVEIKKLL</sequence>
<dbReference type="PROSITE" id="PS50303">
    <property type="entry name" value="PUM_HD"/>
    <property type="match status" value="1"/>
</dbReference>
<keyword evidence="6" id="KW-1185">Reference proteome</keyword>
<reference evidence="5" key="1">
    <citation type="submission" date="2022-12" db="EMBL/GenBank/DDBJ databases">
        <title>Chromosome-level genome assembly of the bean flower thrips Megalurothrips usitatus.</title>
        <authorList>
            <person name="Ma L."/>
            <person name="Liu Q."/>
            <person name="Li H."/>
            <person name="Cai W."/>
        </authorList>
    </citation>
    <scope>NUCLEOTIDE SEQUENCE</scope>
    <source>
        <strain evidence="5">Cailab_2022a</strain>
    </source>
</reference>
<evidence type="ECO:0000313" key="5">
    <source>
        <dbReference type="EMBL" id="KAJ1519638.1"/>
    </source>
</evidence>
<evidence type="ECO:0000259" key="4">
    <source>
        <dbReference type="PROSITE" id="PS50303"/>
    </source>
</evidence>
<comment type="caution">
    <text evidence="5">The sequence shown here is derived from an EMBL/GenBank/DDBJ whole genome shotgun (WGS) entry which is preliminary data.</text>
</comment>
<dbReference type="SMART" id="SM00025">
    <property type="entry name" value="Pumilio"/>
    <property type="match status" value="5"/>
</dbReference>
<dbReference type="InterPro" id="IPR001313">
    <property type="entry name" value="Pumilio_RNA-bd_rpt"/>
</dbReference>
<accession>A0AAV7X5G2</accession>
<dbReference type="InterPro" id="IPR011989">
    <property type="entry name" value="ARM-like"/>
</dbReference>
<proteinExistence type="predicted"/>
<feature type="region of interest" description="Disordered" evidence="3">
    <location>
        <begin position="1"/>
        <end position="99"/>
    </location>
</feature>
<evidence type="ECO:0000256" key="2">
    <source>
        <dbReference type="ARBA" id="ARBA00022884"/>
    </source>
</evidence>
<dbReference type="AlphaFoldDB" id="A0AAV7X5G2"/>
<feature type="compositionally biased region" description="Basic and acidic residues" evidence="3">
    <location>
        <begin position="26"/>
        <end position="40"/>
    </location>
</feature>
<dbReference type="EMBL" id="JAPTSV010000016">
    <property type="protein sequence ID" value="KAJ1519638.1"/>
    <property type="molecule type" value="Genomic_DNA"/>
</dbReference>
<protein>
    <recommendedName>
        <fullName evidence="4">PUM-HD domain-containing protein</fullName>
    </recommendedName>
</protein>
<dbReference type="InterPro" id="IPR012959">
    <property type="entry name" value="CPL_dom"/>
</dbReference>
<dbReference type="PANTHER" id="PTHR13389:SF0">
    <property type="entry name" value="PUMILIO HOMOLOG 3"/>
    <property type="match status" value="1"/>
</dbReference>